<dbReference type="EMBL" id="CM055735">
    <property type="protein sequence ID" value="KAJ8008225.1"/>
    <property type="molecule type" value="Genomic_DNA"/>
</dbReference>
<protein>
    <submittedName>
        <fullName evidence="1">Uncharacterized protein</fullName>
    </submittedName>
</protein>
<organism evidence="1 2">
    <name type="scientific">Dallia pectoralis</name>
    <name type="common">Alaska blackfish</name>
    <dbReference type="NCBI Taxonomy" id="75939"/>
    <lineage>
        <taxon>Eukaryota</taxon>
        <taxon>Metazoa</taxon>
        <taxon>Chordata</taxon>
        <taxon>Craniata</taxon>
        <taxon>Vertebrata</taxon>
        <taxon>Euteleostomi</taxon>
        <taxon>Actinopterygii</taxon>
        <taxon>Neopterygii</taxon>
        <taxon>Teleostei</taxon>
        <taxon>Protacanthopterygii</taxon>
        <taxon>Esociformes</taxon>
        <taxon>Umbridae</taxon>
        <taxon>Dallia</taxon>
    </lineage>
</organism>
<reference evidence="1" key="1">
    <citation type="submission" date="2021-05" db="EMBL/GenBank/DDBJ databases">
        <authorList>
            <person name="Pan Q."/>
            <person name="Jouanno E."/>
            <person name="Zahm M."/>
            <person name="Klopp C."/>
            <person name="Cabau C."/>
            <person name="Louis A."/>
            <person name="Berthelot C."/>
            <person name="Parey E."/>
            <person name="Roest Crollius H."/>
            <person name="Montfort J."/>
            <person name="Robinson-Rechavi M."/>
            <person name="Bouchez O."/>
            <person name="Lampietro C."/>
            <person name="Lopez Roques C."/>
            <person name="Donnadieu C."/>
            <person name="Postlethwait J."/>
            <person name="Bobe J."/>
            <person name="Dillon D."/>
            <person name="Chandos A."/>
            <person name="von Hippel F."/>
            <person name="Guiguen Y."/>
        </authorList>
    </citation>
    <scope>NUCLEOTIDE SEQUENCE</scope>
    <source>
        <strain evidence="1">YG-Jan2019</strain>
    </source>
</reference>
<keyword evidence="2" id="KW-1185">Reference proteome</keyword>
<name>A0ACC2GXM0_DALPE</name>
<dbReference type="Proteomes" id="UP001157502">
    <property type="component" value="Chromosome 8"/>
</dbReference>
<evidence type="ECO:0000313" key="1">
    <source>
        <dbReference type="EMBL" id="KAJ8008225.1"/>
    </source>
</evidence>
<comment type="caution">
    <text evidence="1">The sequence shown here is derived from an EMBL/GenBank/DDBJ whole genome shotgun (WGS) entry which is preliminary data.</text>
</comment>
<accession>A0ACC2GXM0</accession>
<gene>
    <name evidence="1" type="ORF">DPEC_G00102590</name>
</gene>
<sequence length="194" mass="20943">MARGCQSLGSAAYGGREARQKVVGEREPRYRGHPLDVPLSPELHLPLPLNNRRGISTIATCQCPVAFLGSDPNHRLRRCGSDLSASLKRSNSLNTPGWCFTKGLGRGEAINLSTANKRKNRLQGQSEGPGAHEGCFNPRDGAPHQGPLGFCLAPDQYDMGQDEGTRLSTCALWQMGKALSAKDSSDMETRDLAL</sequence>
<evidence type="ECO:0000313" key="2">
    <source>
        <dbReference type="Proteomes" id="UP001157502"/>
    </source>
</evidence>
<proteinExistence type="predicted"/>